<comment type="caution">
    <text evidence="1">The sequence shown here is derived from an EMBL/GenBank/DDBJ whole genome shotgun (WGS) entry which is preliminary data.</text>
</comment>
<gene>
    <name evidence="1" type="ORF">MMYC01_207875</name>
</gene>
<sequence length="228" mass="24525">MAVRAATAAATDTTAGGLHSREALLRSVEELELEWTGRIFKDDAEETTLYGDAETIYRKILALNPEYVAEDINPIDSSFDSQNITIEAVDDFGIAKRQQDGDVLSCGHVMATGDHGNIRSAGSYLRGIGGTCRAPVADCRRMTCQNTTGTYLCGETKAAAISCHEAGNLVQAVFVNCCRGGGSAAAHIYRKRDLSIWVGYANCNHSPKKRPTDYPYPGGRVNGNCIRG</sequence>
<proteinExistence type="predicted"/>
<dbReference type="AlphaFoldDB" id="A0A175VW11"/>
<dbReference type="EMBL" id="LCTW02000276">
    <property type="protein sequence ID" value="KXX75361.1"/>
    <property type="molecule type" value="Genomic_DNA"/>
</dbReference>
<organism evidence="1 2">
    <name type="scientific">Madurella mycetomatis</name>
    <dbReference type="NCBI Taxonomy" id="100816"/>
    <lineage>
        <taxon>Eukaryota</taxon>
        <taxon>Fungi</taxon>
        <taxon>Dikarya</taxon>
        <taxon>Ascomycota</taxon>
        <taxon>Pezizomycotina</taxon>
        <taxon>Sordariomycetes</taxon>
        <taxon>Sordariomycetidae</taxon>
        <taxon>Sordariales</taxon>
        <taxon>Sordariales incertae sedis</taxon>
        <taxon>Madurella</taxon>
    </lineage>
</organism>
<dbReference type="OrthoDB" id="5272418at2759"/>
<name>A0A175VW11_9PEZI</name>
<dbReference type="STRING" id="100816.A0A175VW11"/>
<evidence type="ECO:0000313" key="1">
    <source>
        <dbReference type="EMBL" id="KXX75361.1"/>
    </source>
</evidence>
<evidence type="ECO:0000313" key="2">
    <source>
        <dbReference type="Proteomes" id="UP000078237"/>
    </source>
</evidence>
<dbReference type="VEuPathDB" id="FungiDB:MMYC01_207875"/>
<keyword evidence="2" id="KW-1185">Reference proteome</keyword>
<accession>A0A175VW11</accession>
<protein>
    <submittedName>
        <fullName evidence="1">Uncharacterized protein</fullName>
    </submittedName>
</protein>
<reference evidence="1 2" key="1">
    <citation type="journal article" date="2016" name="Genome Announc.">
        <title>Genome Sequence of Madurella mycetomatis mm55, Isolated from a Human Mycetoma Case in Sudan.</title>
        <authorList>
            <person name="Smit S."/>
            <person name="Derks M.F."/>
            <person name="Bervoets S."/>
            <person name="Fahal A."/>
            <person name="van Leeuwen W."/>
            <person name="van Belkum A."/>
            <person name="van de Sande W.W."/>
        </authorList>
    </citation>
    <scope>NUCLEOTIDE SEQUENCE [LARGE SCALE GENOMIC DNA]</scope>
    <source>
        <strain evidence="2">mm55</strain>
    </source>
</reference>
<dbReference type="Proteomes" id="UP000078237">
    <property type="component" value="Unassembled WGS sequence"/>
</dbReference>